<reference evidence="4 5" key="1">
    <citation type="submission" date="2017-11" db="EMBL/GenBank/DDBJ databases">
        <title>De-novo sequencing of pomegranate (Punica granatum L.) genome.</title>
        <authorList>
            <person name="Akparov Z."/>
            <person name="Amiraslanov A."/>
            <person name="Hajiyeva S."/>
            <person name="Abbasov M."/>
            <person name="Kaur K."/>
            <person name="Hamwieh A."/>
            <person name="Solovyev V."/>
            <person name="Salamov A."/>
            <person name="Braich B."/>
            <person name="Kosarev P."/>
            <person name="Mahmoud A."/>
            <person name="Hajiyev E."/>
            <person name="Babayeva S."/>
            <person name="Izzatullayeva V."/>
            <person name="Mammadov A."/>
            <person name="Mammadov A."/>
            <person name="Sharifova S."/>
            <person name="Ojaghi J."/>
            <person name="Eynullazada K."/>
            <person name="Bayramov B."/>
            <person name="Abdulazimova A."/>
            <person name="Shahmuradov I."/>
        </authorList>
    </citation>
    <scope>NUCLEOTIDE SEQUENCE [LARGE SCALE GENOMIC DNA]</scope>
    <source>
        <strain evidence="5">cv. AG2017</strain>
        <tissue evidence="4">Leaf</tissue>
    </source>
</reference>
<dbReference type="Gene3D" id="1.25.40.10">
    <property type="entry name" value="Tetratricopeptide repeat domain"/>
    <property type="match status" value="2"/>
</dbReference>
<dbReference type="Pfam" id="PF01535">
    <property type="entry name" value="PPR"/>
    <property type="match status" value="2"/>
</dbReference>
<organism evidence="4 5">
    <name type="scientific">Punica granatum</name>
    <name type="common">Pomegranate</name>
    <dbReference type="NCBI Taxonomy" id="22663"/>
    <lineage>
        <taxon>Eukaryota</taxon>
        <taxon>Viridiplantae</taxon>
        <taxon>Streptophyta</taxon>
        <taxon>Embryophyta</taxon>
        <taxon>Tracheophyta</taxon>
        <taxon>Spermatophyta</taxon>
        <taxon>Magnoliopsida</taxon>
        <taxon>eudicotyledons</taxon>
        <taxon>Gunneridae</taxon>
        <taxon>Pentapetalae</taxon>
        <taxon>rosids</taxon>
        <taxon>malvids</taxon>
        <taxon>Myrtales</taxon>
        <taxon>Lythraceae</taxon>
        <taxon>Punica</taxon>
    </lineage>
</organism>
<dbReference type="InterPro" id="IPR046848">
    <property type="entry name" value="E_motif"/>
</dbReference>
<dbReference type="InterPro" id="IPR002885">
    <property type="entry name" value="PPR_rpt"/>
</dbReference>
<dbReference type="NCBIfam" id="TIGR00756">
    <property type="entry name" value="PPR"/>
    <property type="match status" value="1"/>
</dbReference>
<accession>A0A2I0JI78</accession>
<proteinExistence type="inferred from homology"/>
<dbReference type="EMBL" id="PGOL01001713">
    <property type="protein sequence ID" value="PKI55306.1"/>
    <property type="molecule type" value="Genomic_DNA"/>
</dbReference>
<gene>
    <name evidence="4" type="ORF">CRG98_024322</name>
</gene>
<dbReference type="PANTHER" id="PTHR47926">
    <property type="entry name" value="PENTATRICOPEPTIDE REPEAT-CONTAINING PROTEIN"/>
    <property type="match status" value="1"/>
</dbReference>
<dbReference type="GO" id="GO:0009451">
    <property type="term" value="P:RNA modification"/>
    <property type="evidence" value="ECO:0007669"/>
    <property type="project" value="InterPro"/>
</dbReference>
<dbReference type="PANTHER" id="PTHR47926:SF456">
    <property type="entry name" value="PENTATRICOPEPTIDE REPEAT-CONTAINING PROTEIN ELI1, CHLOROPLASTIC"/>
    <property type="match status" value="1"/>
</dbReference>
<dbReference type="GO" id="GO:0003723">
    <property type="term" value="F:RNA binding"/>
    <property type="evidence" value="ECO:0007669"/>
    <property type="project" value="InterPro"/>
</dbReference>
<dbReference type="InterPro" id="IPR032867">
    <property type="entry name" value="DYW_dom"/>
</dbReference>
<name>A0A2I0JI78_PUNGR</name>
<dbReference type="STRING" id="22663.A0A2I0JI78"/>
<dbReference type="GO" id="GO:0008270">
    <property type="term" value="F:zinc ion binding"/>
    <property type="evidence" value="ECO:0007669"/>
    <property type="project" value="InterPro"/>
</dbReference>
<evidence type="ECO:0000313" key="4">
    <source>
        <dbReference type="EMBL" id="PKI55306.1"/>
    </source>
</evidence>
<keyword evidence="5" id="KW-1185">Reference proteome</keyword>
<protein>
    <recommendedName>
        <fullName evidence="3">DYW domain-containing protein</fullName>
    </recommendedName>
</protein>
<evidence type="ECO:0000313" key="5">
    <source>
        <dbReference type="Proteomes" id="UP000233551"/>
    </source>
</evidence>
<dbReference type="InterPro" id="IPR046960">
    <property type="entry name" value="PPR_At4g14850-like_plant"/>
</dbReference>
<evidence type="ECO:0000256" key="2">
    <source>
        <dbReference type="ARBA" id="ARBA00022737"/>
    </source>
</evidence>
<comment type="caution">
    <text evidence="4">The sequence shown here is derived from an EMBL/GenBank/DDBJ whole genome shotgun (WGS) entry which is preliminary data.</text>
</comment>
<evidence type="ECO:0000259" key="3">
    <source>
        <dbReference type="Pfam" id="PF14432"/>
    </source>
</evidence>
<keyword evidence="2" id="KW-0677">Repeat</keyword>
<sequence>MEYERLLRMRSIFGKWQNNSFMLNLGKLMKLISYGTIGPPYRPECSDSKLEKSPLSRGEILSFLKISKNITQIHQAHAKVVKKGVEQDPVAAFELIRACSSADSIDYAGKVFAKLEAPNVFHFTALIDGHVLSGSVAEVICLYYEMVGELVLKACGLGLALREGREVHGQVVKLGLSRNRVVGINLMEVYGKCGVFQDAWKVFDDMPEQDAIGAMEIGRWVNSYLRKFGIDLNRFVGGALINTYSRCEDIDEARRVFFMEVWLNLDSDIFDSMKEHGDFELAEQVAKILIGCADLDSGTLVLLANLYASFGRWDEAAIIRAKMKQSGIQKERYQEKEQALAIHSERLAICFGLISTEAKSPLRVVKNLRVCEDCHEVIKLISKVTE</sequence>
<dbReference type="InterPro" id="IPR011990">
    <property type="entry name" value="TPR-like_helical_dom_sf"/>
</dbReference>
<dbReference type="Proteomes" id="UP000233551">
    <property type="component" value="Unassembled WGS sequence"/>
</dbReference>
<dbReference type="Pfam" id="PF20431">
    <property type="entry name" value="E_motif"/>
    <property type="match status" value="1"/>
</dbReference>
<dbReference type="AlphaFoldDB" id="A0A2I0JI78"/>
<evidence type="ECO:0000256" key="1">
    <source>
        <dbReference type="ARBA" id="ARBA00006643"/>
    </source>
</evidence>
<feature type="domain" description="DYW" evidence="3">
    <location>
        <begin position="333"/>
        <end position="385"/>
    </location>
</feature>
<comment type="similarity">
    <text evidence="1">Belongs to the PPR family. PCMP-H subfamily.</text>
</comment>
<dbReference type="Pfam" id="PF14432">
    <property type="entry name" value="DYW_deaminase"/>
    <property type="match status" value="1"/>
</dbReference>